<gene>
    <name evidence="3" type="ORF">GLP15_4745</name>
</gene>
<keyword evidence="1" id="KW-0812">Transmembrane</keyword>
<evidence type="ECO:0000313" key="3">
    <source>
        <dbReference type="EMBL" id="EFO62629.1"/>
    </source>
</evidence>
<keyword evidence="2" id="KW-0732">Signal</keyword>
<feature type="transmembrane region" description="Helical" evidence="1">
    <location>
        <begin position="389"/>
        <end position="413"/>
    </location>
</feature>
<accession>E1F4G3</accession>
<dbReference type="Pfam" id="PF03302">
    <property type="entry name" value="VSP"/>
    <property type="match status" value="2"/>
</dbReference>
<evidence type="ECO:0000256" key="2">
    <source>
        <dbReference type="SAM" id="SignalP"/>
    </source>
</evidence>
<dbReference type="PANTHER" id="PTHR23275">
    <property type="entry name" value="CABRIOLET.-RELATED"/>
    <property type="match status" value="1"/>
</dbReference>
<protein>
    <submittedName>
        <fullName evidence="3">VSP</fullName>
    </submittedName>
</protein>
<dbReference type="Proteomes" id="UP000008974">
    <property type="component" value="Unassembled WGS sequence"/>
</dbReference>
<proteinExistence type="predicted"/>
<keyword evidence="1" id="KW-1133">Transmembrane helix</keyword>
<dbReference type="InterPro" id="IPR005127">
    <property type="entry name" value="Giardia_VSP"/>
</dbReference>
<dbReference type="Gene3D" id="2.10.220.10">
    <property type="entry name" value="Hormone Receptor, Insulin-like Growth Factor Receptor 1, Chain A, domain 2"/>
    <property type="match status" value="1"/>
</dbReference>
<reference evidence="3 4" key="1">
    <citation type="journal article" date="2010" name="BMC Genomics">
        <title>Genome analysis and comparative genomics of a Giardia intestinalis assemblage E isolate.</title>
        <authorList>
            <person name="Jerlstrom-Hultqvist J."/>
            <person name="Franzen O."/>
            <person name="Ankarklev J."/>
            <person name="Xu F."/>
            <person name="Nohynkova E."/>
            <person name="Andersson J.O."/>
            <person name="Svard S.G."/>
            <person name="Andersson B."/>
        </authorList>
    </citation>
    <scope>NUCLEOTIDE SEQUENCE [LARGE SCALE GENOMIC DNA]</scope>
    <source>
        <strain evidence="3 4">P15</strain>
    </source>
</reference>
<dbReference type="SMART" id="SM00261">
    <property type="entry name" value="FU"/>
    <property type="match status" value="5"/>
</dbReference>
<organism evidence="3 4">
    <name type="scientific">Giardia intestinalis (strain P15)</name>
    <name type="common">Giardia lamblia</name>
    <dbReference type="NCBI Taxonomy" id="658858"/>
    <lineage>
        <taxon>Eukaryota</taxon>
        <taxon>Metamonada</taxon>
        <taxon>Diplomonadida</taxon>
        <taxon>Hexamitidae</taxon>
        <taxon>Giardiinae</taxon>
        <taxon>Giardia</taxon>
    </lineage>
</organism>
<dbReference type="InterPro" id="IPR009030">
    <property type="entry name" value="Growth_fac_rcpt_cys_sf"/>
</dbReference>
<evidence type="ECO:0000256" key="1">
    <source>
        <dbReference type="SAM" id="Phobius"/>
    </source>
</evidence>
<dbReference type="InterPro" id="IPR052798">
    <property type="entry name" value="Giardia_VSA"/>
</dbReference>
<dbReference type="EMBL" id="ACVC01000171">
    <property type="protein sequence ID" value="EFO62629.1"/>
    <property type="molecule type" value="Genomic_DNA"/>
</dbReference>
<keyword evidence="1" id="KW-0472">Membrane</keyword>
<name>E1F4G3_GIAIA</name>
<evidence type="ECO:0000313" key="4">
    <source>
        <dbReference type="Proteomes" id="UP000008974"/>
    </source>
</evidence>
<feature type="signal peptide" evidence="2">
    <location>
        <begin position="1"/>
        <end position="18"/>
    </location>
</feature>
<dbReference type="AlphaFoldDB" id="E1F4G3"/>
<sequence>MLVVVFLVCVTVLAKCSGATCVPNADGCAEALTTAGCATCTAAGPDQTCLTCSPPNKVRPDKKGCIAACPETVSTENGEFCECTDGHKPSPDGATCVPNACNTPSCKTCNNPETDNEVCTECNGDSYLTPTSQCVPDCTAIGGYYGDSADRKCKKCSSECAGCVGPASNQCSACPAGRALTYSDASHPGNGGACGDACAADKNGCKACGARIGGTDYCSHCSDNAQAPLNGNCATSSARVAFCAAMGAGVCTKCAANYFLQDGGCYEATRQPGKQICTLATNDGKCQTCANSLQPNNGVCPLCHSTCKTCSAADTASACTTCATGYYMVGSAAGACTSCEADSGSVKGVSGCLSCAPPSGNTGPVLCYLTKDDSTGGSTNKSGGLPPGAIAGIAVAVVIIVGGLVGFLCWWFLCRGKA</sequence>
<dbReference type="OMA" id="CCECESG"/>
<dbReference type="VEuPathDB" id="GiardiaDB:GLP15_4745"/>
<dbReference type="InterPro" id="IPR006212">
    <property type="entry name" value="Furin_repeat"/>
</dbReference>
<feature type="chain" id="PRO_5003144964" evidence="2">
    <location>
        <begin position="19"/>
        <end position="418"/>
    </location>
</feature>
<dbReference type="SUPFAM" id="SSF57184">
    <property type="entry name" value="Growth factor receptor domain"/>
    <property type="match status" value="3"/>
</dbReference>
<comment type="caution">
    <text evidence="3">The sequence shown here is derived from an EMBL/GenBank/DDBJ whole genome shotgun (WGS) entry which is preliminary data.</text>
</comment>
<dbReference type="PANTHER" id="PTHR23275:SF100">
    <property type="entry name" value="EGF-LIKE DOMAIN-CONTAINING PROTEIN"/>
    <property type="match status" value="1"/>
</dbReference>
<dbReference type="OrthoDB" id="300641at2759"/>